<dbReference type="InterPro" id="IPR003497">
    <property type="entry name" value="BRO_N_domain"/>
</dbReference>
<dbReference type="PANTHER" id="PTHR36180:SF2">
    <property type="entry name" value="BRO FAMILY PROTEIN"/>
    <property type="match status" value="1"/>
</dbReference>
<evidence type="ECO:0000313" key="3">
    <source>
        <dbReference type="Proteomes" id="UP000467252"/>
    </source>
</evidence>
<protein>
    <recommendedName>
        <fullName evidence="1">Bro-N domain-containing protein</fullName>
    </recommendedName>
</protein>
<reference evidence="2 3" key="1">
    <citation type="journal article" date="2019" name="Emerg. Microbes Infect.">
        <title>Comprehensive subspecies identification of 175 nontuberculous mycobacteria species based on 7547 genomic profiles.</title>
        <authorList>
            <person name="Matsumoto Y."/>
            <person name="Kinjo T."/>
            <person name="Motooka D."/>
            <person name="Nabeya D."/>
            <person name="Jung N."/>
            <person name="Uechi K."/>
            <person name="Horii T."/>
            <person name="Iida T."/>
            <person name="Fujita J."/>
            <person name="Nakamura S."/>
        </authorList>
    </citation>
    <scope>NUCLEOTIDE SEQUENCE [LARGE SCALE GENOMIC DNA]</scope>
    <source>
        <strain evidence="2 3">JCM 6370</strain>
    </source>
</reference>
<dbReference type="Pfam" id="PF02498">
    <property type="entry name" value="Bro-N"/>
    <property type="match status" value="1"/>
</dbReference>
<name>A0A7I7UDX7_MYCPV</name>
<feature type="domain" description="Bro-N" evidence="1">
    <location>
        <begin position="1"/>
        <end position="105"/>
    </location>
</feature>
<accession>A0A7I7UDX7</accession>
<dbReference type="AlphaFoldDB" id="A0A7I7UDX7"/>
<evidence type="ECO:0000259" key="1">
    <source>
        <dbReference type="PROSITE" id="PS51750"/>
    </source>
</evidence>
<dbReference type="PROSITE" id="PS51750">
    <property type="entry name" value="BRO_N"/>
    <property type="match status" value="1"/>
</dbReference>
<gene>
    <name evidence="2" type="ORF">MPUL_00470</name>
</gene>
<dbReference type="RefSeq" id="WP_163896507.1">
    <property type="nucleotide sequence ID" value="NZ_AP022599.1"/>
</dbReference>
<keyword evidence="3" id="KW-1185">Reference proteome</keyword>
<dbReference type="PANTHER" id="PTHR36180">
    <property type="entry name" value="DNA-BINDING PROTEIN-RELATED-RELATED"/>
    <property type="match status" value="1"/>
</dbReference>
<sequence>MTAELVPFTYGDAPIRVVMVNGEPWFAAPDVAKALGYRDAWNLVRRLDEDEKATHSVSTPGGPQNITIISESGLYVAVLGSQVPGARDFKRWVTRVVLPQIRKTGSYAAELDLSDPIAAIEAAHARTGQAIEVAKAERARAERAEAEAKALTAAIERDAPLVAKAEAHTVSDSAVHRQEFAREVQTWGRKQGLEIKQAAVFRFLGHIELLQ</sequence>
<dbReference type="Proteomes" id="UP000467252">
    <property type="component" value="Chromosome"/>
</dbReference>
<dbReference type="SMART" id="SM01040">
    <property type="entry name" value="Bro-N"/>
    <property type="match status" value="1"/>
</dbReference>
<dbReference type="EMBL" id="AP022599">
    <property type="protein sequence ID" value="BBY78889.1"/>
    <property type="molecule type" value="Genomic_DNA"/>
</dbReference>
<evidence type="ECO:0000313" key="2">
    <source>
        <dbReference type="EMBL" id="BBY78889.1"/>
    </source>
</evidence>
<proteinExistence type="predicted"/>
<organism evidence="2 3">
    <name type="scientific">Mycolicibacterium pulveris</name>
    <name type="common">Mycobacterium pulveris</name>
    <dbReference type="NCBI Taxonomy" id="36813"/>
    <lineage>
        <taxon>Bacteria</taxon>
        <taxon>Bacillati</taxon>
        <taxon>Actinomycetota</taxon>
        <taxon>Actinomycetes</taxon>
        <taxon>Mycobacteriales</taxon>
        <taxon>Mycobacteriaceae</taxon>
        <taxon>Mycolicibacterium</taxon>
    </lineage>
</organism>